<evidence type="ECO:0008006" key="3">
    <source>
        <dbReference type="Google" id="ProtNLM"/>
    </source>
</evidence>
<dbReference type="Proteomes" id="UP000677244">
    <property type="component" value="Unassembled WGS sequence"/>
</dbReference>
<name>A0ABS3Z3L7_9BACT</name>
<gene>
    <name evidence="1" type="ORF">J7I42_30350</name>
</gene>
<evidence type="ECO:0000313" key="2">
    <source>
        <dbReference type="Proteomes" id="UP000677244"/>
    </source>
</evidence>
<organism evidence="1 2">
    <name type="scientific">Niastella soli</name>
    <dbReference type="NCBI Taxonomy" id="2821487"/>
    <lineage>
        <taxon>Bacteria</taxon>
        <taxon>Pseudomonadati</taxon>
        <taxon>Bacteroidota</taxon>
        <taxon>Chitinophagia</taxon>
        <taxon>Chitinophagales</taxon>
        <taxon>Chitinophagaceae</taxon>
        <taxon>Niastella</taxon>
    </lineage>
</organism>
<keyword evidence="2" id="KW-1185">Reference proteome</keyword>
<accession>A0ABS3Z3L7</accession>
<comment type="caution">
    <text evidence="1">The sequence shown here is derived from an EMBL/GenBank/DDBJ whole genome shotgun (WGS) entry which is preliminary data.</text>
</comment>
<dbReference type="PROSITE" id="PS51257">
    <property type="entry name" value="PROKAR_LIPOPROTEIN"/>
    <property type="match status" value="1"/>
</dbReference>
<sequence>MKMLSLYTAVTLTFAACDSYHKIENKTLADGSPDTAKQQQICSNSAVPNGYVITGYSNCISCPGNGNNCITIQTPFPYPNSTTICASSPIPAGYVIIAHAFAIACPNNSGNNAFTIKIPSDQETICNGSPIPPGYHMIGQTHSNVCANWNLPGNNAIIIHKK</sequence>
<dbReference type="RefSeq" id="WP_209143390.1">
    <property type="nucleotide sequence ID" value="NZ_JAGHKO010000014.1"/>
</dbReference>
<reference evidence="1 2" key="1">
    <citation type="submission" date="2021-03" db="EMBL/GenBank/DDBJ databases">
        <title>Assistant Professor.</title>
        <authorList>
            <person name="Huq M.A."/>
        </authorList>
    </citation>
    <scope>NUCLEOTIDE SEQUENCE [LARGE SCALE GENOMIC DNA]</scope>
    <source>
        <strain evidence="1 2">MAH-29</strain>
    </source>
</reference>
<proteinExistence type="predicted"/>
<dbReference type="EMBL" id="JAGHKO010000014">
    <property type="protein sequence ID" value="MBO9204628.1"/>
    <property type="molecule type" value="Genomic_DNA"/>
</dbReference>
<protein>
    <recommendedName>
        <fullName evidence="3">Secreted protein</fullName>
    </recommendedName>
</protein>
<evidence type="ECO:0000313" key="1">
    <source>
        <dbReference type="EMBL" id="MBO9204628.1"/>
    </source>
</evidence>